<dbReference type="EMBL" id="MRZV01000978">
    <property type="protein sequence ID" value="PIK41917.1"/>
    <property type="molecule type" value="Genomic_DNA"/>
</dbReference>
<dbReference type="Proteomes" id="UP000230750">
    <property type="component" value="Unassembled WGS sequence"/>
</dbReference>
<name>A0A2G8K1N4_STIJA</name>
<protein>
    <submittedName>
        <fullName evidence="2">Uncharacterized protein</fullName>
    </submittedName>
</protein>
<evidence type="ECO:0000313" key="3">
    <source>
        <dbReference type="Proteomes" id="UP000230750"/>
    </source>
</evidence>
<gene>
    <name evidence="2" type="ORF">BSL78_21239</name>
</gene>
<organism evidence="2 3">
    <name type="scientific">Stichopus japonicus</name>
    <name type="common">Sea cucumber</name>
    <dbReference type="NCBI Taxonomy" id="307972"/>
    <lineage>
        <taxon>Eukaryota</taxon>
        <taxon>Metazoa</taxon>
        <taxon>Echinodermata</taxon>
        <taxon>Eleutherozoa</taxon>
        <taxon>Echinozoa</taxon>
        <taxon>Holothuroidea</taxon>
        <taxon>Aspidochirotacea</taxon>
        <taxon>Aspidochirotida</taxon>
        <taxon>Stichopodidae</taxon>
        <taxon>Apostichopus</taxon>
    </lineage>
</organism>
<feature type="region of interest" description="Disordered" evidence="1">
    <location>
        <begin position="1"/>
        <end position="69"/>
    </location>
</feature>
<reference evidence="2 3" key="1">
    <citation type="journal article" date="2017" name="PLoS Biol.">
        <title>The sea cucumber genome provides insights into morphological evolution and visceral regeneration.</title>
        <authorList>
            <person name="Zhang X."/>
            <person name="Sun L."/>
            <person name="Yuan J."/>
            <person name="Sun Y."/>
            <person name="Gao Y."/>
            <person name="Zhang L."/>
            <person name="Li S."/>
            <person name="Dai H."/>
            <person name="Hamel J.F."/>
            <person name="Liu C."/>
            <person name="Yu Y."/>
            <person name="Liu S."/>
            <person name="Lin W."/>
            <person name="Guo K."/>
            <person name="Jin S."/>
            <person name="Xu P."/>
            <person name="Storey K.B."/>
            <person name="Huan P."/>
            <person name="Zhang T."/>
            <person name="Zhou Y."/>
            <person name="Zhang J."/>
            <person name="Lin C."/>
            <person name="Li X."/>
            <person name="Xing L."/>
            <person name="Huo D."/>
            <person name="Sun M."/>
            <person name="Wang L."/>
            <person name="Mercier A."/>
            <person name="Li F."/>
            <person name="Yang H."/>
            <person name="Xiang J."/>
        </authorList>
    </citation>
    <scope>NUCLEOTIDE SEQUENCE [LARGE SCALE GENOMIC DNA]</scope>
    <source>
        <strain evidence="2">Shaxun</strain>
        <tissue evidence="2">Muscle</tissue>
    </source>
</reference>
<dbReference type="AlphaFoldDB" id="A0A2G8K1N4"/>
<comment type="caution">
    <text evidence="2">The sequence shown here is derived from an EMBL/GenBank/DDBJ whole genome shotgun (WGS) entry which is preliminary data.</text>
</comment>
<proteinExistence type="predicted"/>
<accession>A0A2G8K1N4</accession>
<dbReference type="OrthoDB" id="78437at2759"/>
<keyword evidence="3" id="KW-1185">Reference proteome</keyword>
<feature type="compositionally biased region" description="Basic and acidic residues" evidence="1">
    <location>
        <begin position="18"/>
        <end position="67"/>
    </location>
</feature>
<sequence>MAIENSDSDFKAVWAEPRGNKNRDDNRRNHSDGDRRRDDSWERGRDRFERVPEREFRGGRDRDRDYDSYEYTWKPPRTEYTPPGNSSFVQASVSSGYEEVLQQFSVGSSVPSNATSRLQVDVTGRLRTATLSSL</sequence>
<evidence type="ECO:0000256" key="1">
    <source>
        <dbReference type="SAM" id="MobiDB-lite"/>
    </source>
</evidence>
<evidence type="ECO:0000313" key="2">
    <source>
        <dbReference type="EMBL" id="PIK41917.1"/>
    </source>
</evidence>